<dbReference type="PANTHER" id="PTHR38445:SF9">
    <property type="entry name" value="HTH-TYPE TRANSCRIPTIONAL REPRESSOR YTRA"/>
    <property type="match status" value="1"/>
</dbReference>
<keyword evidence="6" id="KW-1185">Reference proteome</keyword>
<keyword evidence="1" id="KW-0805">Transcription regulation</keyword>
<dbReference type="SUPFAM" id="SSF46785">
    <property type="entry name" value="Winged helix' DNA-binding domain"/>
    <property type="match status" value="1"/>
</dbReference>
<dbReference type="RefSeq" id="WP_149688888.1">
    <property type="nucleotide sequence ID" value="NZ_SDPQ02000002.1"/>
</dbReference>
<dbReference type="PANTHER" id="PTHR38445">
    <property type="entry name" value="HTH-TYPE TRANSCRIPTIONAL REPRESSOR YTRA"/>
    <property type="match status" value="1"/>
</dbReference>
<name>A0A5M4FDP1_9ACTN</name>
<dbReference type="AlphaFoldDB" id="A0A5M4FDP1"/>
<comment type="caution">
    <text evidence="5">The sequence shown here is derived from an EMBL/GenBank/DDBJ whole genome shotgun (WGS) entry which is preliminary data.</text>
</comment>
<dbReference type="EMBL" id="SDPQ02000002">
    <property type="protein sequence ID" value="KAA1397437.1"/>
    <property type="molecule type" value="Genomic_DNA"/>
</dbReference>
<dbReference type="OrthoDB" id="4307011at2"/>
<dbReference type="SMART" id="SM00345">
    <property type="entry name" value="HTH_GNTR"/>
    <property type="match status" value="1"/>
</dbReference>
<dbReference type="GO" id="GO:0003677">
    <property type="term" value="F:DNA binding"/>
    <property type="evidence" value="ECO:0007669"/>
    <property type="project" value="UniProtKB-KW"/>
</dbReference>
<evidence type="ECO:0000256" key="1">
    <source>
        <dbReference type="ARBA" id="ARBA00023015"/>
    </source>
</evidence>
<keyword evidence="3" id="KW-0804">Transcription</keyword>
<organism evidence="5 6">
    <name type="scientific">Aeromicrobium ginsengisoli</name>
    <dbReference type="NCBI Taxonomy" id="363867"/>
    <lineage>
        <taxon>Bacteria</taxon>
        <taxon>Bacillati</taxon>
        <taxon>Actinomycetota</taxon>
        <taxon>Actinomycetes</taxon>
        <taxon>Propionibacteriales</taxon>
        <taxon>Nocardioidaceae</taxon>
        <taxon>Aeromicrobium</taxon>
    </lineage>
</organism>
<dbReference type="InterPro" id="IPR036388">
    <property type="entry name" value="WH-like_DNA-bd_sf"/>
</dbReference>
<reference evidence="5" key="1">
    <citation type="submission" date="2019-09" db="EMBL/GenBank/DDBJ databases">
        <authorList>
            <person name="Li J."/>
        </authorList>
    </citation>
    <scope>NUCLEOTIDE SEQUENCE [LARGE SCALE GENOMIC DNA]</scope>
    <source>
        <strain evidence="5">JCM 14732</strain>
    </source>
</reference>
<keyword evidence="2" id="KW-0238">DNA-binding</keyword>
<evidence type="ECO:0000313" key="6">
    <source>
        <dbReference type="Proteomes" id="UP000380867"/>
    </source>
</evidence>
<accession>A0A5M4FDP1</accession>
<dbReference type="InterPro" id="IPR036390">
    <property type="entry name" value="WH_DNA-bd_sf"/>
</dbReference>
<dbReference type="InterPro" id="IPR000524">
    <property type="entry name" value="Tscrpt_reg_HTH_GntR"/>
</dbReference>
<dbReference type="CDD" id="cd07377">
    <property type="entry name" value="WHTH_GntR"/>
    <property type="match status" value="1"/>
</dbReference>
<dbReference type="PROSITE" id="PS50949">
    <property type="entry name" value="HTH_GNTR"/>
    <property type="match status" value="1"/>
</dbReference>
<protein>
    <submittedName>
        <fullName evidence="5">GntR family transcriptional regulator</fullName>
    </submittedName>
</protein>
<dbReference type="GO" id="GO:0003700">
    <property type="term" value="F:DNA-binding transcription factor activity"/>
    <property type="evidence" value="ECO:0007669"/>
    <property type="project" value="InterPro"/>
</dbReference>
<proteinExistence type="predicted"/>
<dbReference type="Proteomes" id="UP000380867">
    <property type="component" value="Unassembled WGS sequence"/>
</dbReference>
<evidence type="ECO:0000256" key="3">
    <source>
        <dbReference type="ARBA" id="ARBA00023163"/>
    </source>
</evidence>
<evidence type="ECO:0000313" key="5">
    <source>
        <dbReference type="EMBL" id="KAA1397437.1"/>
    </source>
</evidence>
<gene>
    <name evidence="5" type="ORF">ESP70_008615</name>
</gene>
<dbReference type="Gene3D" id="1.10.10.10">
    <property type="entry name" value="Winged helix-like DNA-binding domain superfamily/Winged helix DNA-binding domain"/>
    <property type="match status" value="1"/>
</dbReference>
<evidence type="ECO:0000256" key="2">
    <source>
        <dbReference type="ARBA" id="ARBA00023125"/>
    </source>
</evidence>
<evidence type="ECO:0000259" key="4">
    <source>
        <dbReference type="PROSITE" id="PS50949"/>
    </source>
</evidence>
<feature type="domain" description="HTH gntR-type" evidence="4">
    <location>
        <begin position="12"/>
        <end position="80"/>
    </location>
</feature>
<dbReference type="Pfam" id="PF00392">
    <property type="entry name" value="GntR"/>
    <property type="match status" value="1"/>
</dbReference>
<sequence length="118" mass="12462">MNLVTIDAAGSEPPYEQVRRQIAQGAASGALPAGHKLPTVRQLATDLGLAANTVAKAYRALETDGVIETHGRGGTLIASRRLTDPEAEAGAQTYARLARTQGLSLDEAIRLVEQSWTP</sequence>